<feature type="region of interest" description="Disordered" evidence="1">
    <location>
        <begin position="334"/>
        <end position="353"/>
    </location>
</feature>
<accession>A0A835YQ21</accession>
<organism evidence="2 3">
    <name type="scientific">Tribonema minus</name>
    <dbReference type="NCBI Taxonomy" id="303371"/>
    <lineage>
        <taxon>Eukaryota</taxon>
        <taxon>Sar</taxon>
        <taxon>Stramenopiles</taxon>
        <taxon>Ochrophyta</taxon>
        <taxon>PX clade</taxon>
        <taxon>Xanthophyceae</taxon>
        <taxon>Tribonematales</taxon>
        <taxon>Tribonemataceae</taxon>
        <taxon>Tribonema</taxon>
    </lineage>
</organism>
<gene>
    <name evidence="2" type="ORF">JKP88DRAFT_280728</name>
</gene>
<feature type="region of interest" description="Disordered" evidence="1">
    <location>
        <begin position="473"/>
        <end position="507"/>
    </location>
</feature>
<feature type="compositionally biased region" description="Low complexity" evidence="1">
    <location>
        <begin position="475"/>
        <end position="484"/>
    </location>
</feature>
<evidence type="ECO:0000256" key="1">
    <source>
        <dbReference type="SAM" id="MobiDB-lite"/>
    </source>
</evidence>
<evidence type="ECO:0000313" key="3">
    <source>
        <dbReference type="Proteomes" id="UP000664859"/>
    </source>
</evidence>
<feature type="region of interest" description="Disordered" evidence="1">
    <location>
        <begin position="706"/>
        <end position="766"/>
    </location>
</feature>
<protein>
    <submittedName>
        <fullName evidence="2">Uncharacterized protein</fullName>
    </submittedName>
</protein>
<evidence type="ECO:0000313" key="2">
    <source>
        <dbReference type="EMBL" id="KAG5178986.1"/>
    </source>
</evidence>
<feature type="compositionally biased region" description="Polar residues" evidence="1">
    <location>
        <begin position="212"/>
        <end position="232"/>
    </location>
</feature>
<feature type="compositionally biased region" description="Low complexity" evidence="1">
    <location>
        <begin position="413"/>
        <end position="423"/>
    </location>
</feature>
<feature type="compositionally biased region" description="Polar residues" evidence="1">
    <location>
        <begin position="38"/>
        <end position="54"/>
    </location>
</feature>
<feature type="region of interest" description="Disordered" evidence="1">
    <location>
        <begin position="38"/>
        <end position="90"/>
    </location>
</feature>
<dbReference type="Proteomes" id="UP000664859">
    <property type="component" value="Unassembled WGS sequence"/>
</dbReference>
<feature type="compositionally biased region" description="Low complexity" evidence="1">
    <location>
        <begin position="706"/>
        <end position="742"/>
    </location>
</feature>
<feature type="compositionally biased region" description="Gly residues" evidence="1">
    <location>
        <begin position="485"/>
        <end position="504"/>
    </location>
</feature>
<dbReference type="EMBL" id="JAFCMP010000510">
    <property type="protein sequence ID" value="KAG5178986.1"/>
    <property type="molecule type" value="Genomic_DNA"/>
</dbReference>
<feature type="region of interest" description="Disordered" evidence="1">
    <location>
        <begin position="209"/>
        <end position="240"/>
    </location>
</feature>
<reference evidence="2" key="1">
    <citation type="submission" date="2021-02" db="EMBL/GenBank/DDBJ databases">
        <title>First Annotated Genome of the Yellow-green Alga Tribonema minus.</title>
        <authorList>
            <person name="Mahan K.M."/>
        </authorList>
    </citation>
    <scope>NUCLEOTIDE SEQUENCE</scope>
    <source>
        <strain evidence="2">UTEX B ZZ1240</strain>
    </source>
</reference>
<dbReference type="AlphaFoldDB" id="A0A835YQ21"/>
<feature type="region of interest" description="Disordered" evidence="1">
    <location>
        <begin position="360"/>
        <end position="431"/>
    </location>
</feature>
<name>A0A835YQ21_9STRA</name>
<feature type="compositionally biased region" description="Low complexity" evidence="1">
    <location>
        <begin position="80"/>
        <end position="90"/>
    </location>
</feature>
<comment type="caution">
    <text evidence="2">The sequence shown here is derived from an EMBL/GenBank/DDBJ whole genome shotgun (WGS) entry which is preliminary data.</text>
</comment>
<feature type="compositionally biased region" description="Basic and acidic residues" evidence="1">
    <location>
        <begin position="393"/>
        <end position="409"/>
    </location>
</feature>
<proteinExistence type="predicted"/>
<sequence>MLQTAGAGGILAQQAAGNGGILAQQAALAGAASFLSPRSQASQRRAQTARSSAQHGMRGAAQHLLPPQPLPLSQEGGGARPRTTAGGDAAADTAAAVAAAAAMAPAAAAASTPAAAASPPPSRSGRAAGMLDVAAAAAWAIKGGKRRLAGEAEGAAIFFANLNPYKLAGEAERAAMFDVANAELAQALGPQHGAASWRRPQHLQRHFDPSSLLVQPPSSHPNFNSADPSSASPGVRPEGVSDFAGGHEDFEVPAFIMGPDEFGRVRRERQLGRGDADRTLNAAAELAKADEVFQHFTKPGQTRLKGGAEAVRREVAAHGGRLIGQGALEGDFARPWTSTGATTHGDPFSPGFANTFARRAATAGAPPPQRRRRDTGSTAGMGPLCCEAPGGEGAREGSRGHEGAREGAPADRGAASGSTSSSGLKLKCEEASTARERAGGVLSEGGAGDCGIAQQQEGGRAAAAMMGRISGGGSLTSVTSSATASGGGSGSGGGGSSGGGGGASGQELQRRLEEAWGILQTPAFARRSVLSKYSDPYSDPAHFRGLPLVVEAMEAATPAFARLSVLHKYSDPAHFRGLPLVADAMEAAARAHALRKRTAGLLRRCEEGGEQLRHDAAFTADEEAQLRQQGCWAEEEYRTELATLTQAARDSAAAAAAAAAAAEVAAAANSAAALAAVTHGAADADTTGANTIGGVTRVDSGTRWLSRGLSSGSDGGNSDVRGSGSGEAISSSGSTGSGSRDSGPGGSHASSHFLKPPGNNSSAAMNLSPRSLHIGALTAAIARRKQEAEAVTRWLRVVLERTSASARYRQICLQAEYDLQETIVCGEKLE</sequence>
<keyword evidence="3" id="KW-1185">Reference proteome</keyword>